<dbReference type="GO" id="GO:0016301">
    <property type="term" value="F:kinase activity"/>
    <property type="evidence" value="ECO:0007669"/>
    <property type="project" value="UniProtKB-KW"/>
</dbReference>
<gene>
    <name evidence="1" type="ORF">EDC14_101422</name>
</gene>
<proteinExistence type="predicted"/>
<dbReference type="EMBL" id="SLUN01000014">
    <property type="protein sequence ID" value="TCL67334.1"/>
    <property type="molecule type" value="Genomic_DNA"/>
</dbReference>
<reference evidence="1 2" key="1">
    <citation type="submission" date="2019-03" db="EMBL/GenBank/DDBJ databases">
        <title>Genomic Encyclopedia of Type Strains, Phase IV (KMG-IV): sequencing the most valuable type-strain genomes for metagenomic binning, comparative biology and taxonomic classification.</title>
        <authorList>
            <person name="Goeker M."/>
        </authorList>
    </citation>
    <scope>NUCLEOTIDE SEQUENCE [LARGE SCALE GENOMIC DNA]</scope>
    <source>
        <strain evidence="1 2">LX-B</strain>
    </source>
</reference>
<dbReference type="RefSeq" id="WP_132014595.1">
    <property type="nucleotide sequence ID" value="NZ_SLUN01000014.1"/>
</dbReference>
<keyword evidence="2" id="KW-1185">Reference proteome</keyword>
<dbReference type="AlphaFoldDB" id="A0A4R1RMB6"/>
<organism evidence="1 2">
    <name type="scientific">Hydrogenispora ethanolica</name>
    <dbReference type="NCBI Taxonomy" id="1082276"/>
    <lineage>
        <taxon>Bacteria</taxon>
        <taxon>Bacillati</taxon>
        <taxon>Bacillota</taxon>
        <taxon>Hydrogenispora</taxon>
    </lineage>
</organism>
<keyword evidence="1" id="KW-0418">Kinase</keyword>
<keyword evidence="1" id="KW-0808">Transferase</keyword>
<accession>A0A4R1RMB6</accession>
<name>A0A4R1RMB6_HYDET</name>
<dbReference type="InterPro" id="IPR051805">
    <property type="entry name" value="Dehydratase_Activator_Redct"/>
</dbReference>
<dbReference type="PANTHER" id="PTHR32329">
    <property type="entry name" value="BIFUNCTIONAL PROTEIN [INCLUDES 2-HYDROXYACYL-COA DEHYDRATASE (N-TER) AND ITS ACTIVATOR DOMAIN (C_TERM)-RELATED"/>
    <property type="match status" value="1"/>
</dbReference>
<protein>
    <submittedName>
        <fullName evidence="1">Putative nucleotide-binding protein (Sugar kinase/HSP70/actin superfamily)</fullName>
    </submittedName>
</protein>
<dbReference type="OrthoDB" id="9780120at2"/>
<evidence type="ECO:0000313" key="1">
    <source>
        <dbReference type="EMBL" id="TCL67334.1"/>
    </source>
</evidence>
<dbReference type="PANTHER" id="PTHR32329:SF2">
    <property type="entry name" value="BIFUNCTIONAL PROTEIN [INCLUDES 2-HYDROXYACYL-COA DEHYDRATASE (N-TER) AND ITS ACTIVATOR DOMAIN (C_TERM)"/>
    <property type="match status" value="1"/>
</dbReference>
<dbReference type="Proteomes" id="UP000295008">
    <property type="component" value="Unassembled WGS sequence"/>
</dbReference>
<sequence>MKATFPHLGNLYIPCKALLSELGLEPVVPPQTSQRTIALGTRVSPEFACFPFKVNLGNYIEAIESGAECIFMAGGAGPCRFGYYGEVQREILKEAGYHVEFLIFEAPKNQPQEFWKRIKRVVPQHTISRFRKALHIFWLKAQAIDKLDRLVNKIRPLEQFPGAATHLQNRFYQLIDDAALAKDIKQIFENCVAELQTIPQKQAPAPLKVALVGEIYMVLEPRVNFQIERILGEMGIEVKRTIYLTDWILEHLCPNVFKPGWYKQLQFLARPYLQNNVGGHGLETVAHTVEAGINDFQGVIELAPFTCMPEIIAMQVLPAVSRELSIPVLNIIIDEHSAEAGIQTRLEAFIDLLIRKRKSAAIAAELSPSLL</sequence>
<comment type="caution">
    <text evidence="1">The sequence shown here is derived from an EMBL/GenBank/DDBJ whole genome shotgun (WGS) entry which is preliminary data.</text>
</comment>
<evidence type="ECO:0000313" key="2">
    <source>
        <dbReference type="Proteomes" id="UP000295008"/>
    </source>
</evidence>
<dbReference type="Gene3D" id="3.40.50.11900">
    <property type="match status" value="1"/>
</dbReference>